<feature type="chain" id="PRO_5006849909" evidence="1">
    <location>
        <begin position="25"/>
        <end position="177"/>
    </location>
</feature>
<dbReference type="OrthoDB" id="6678352at2759"/>
<dbReference type="SUPFAM" id="SSF57501">
    <property type="entry name" value="Cystine-knot cytokines"/>
    <property type="match status" value="1"/>
</dbReference>
<sequence>MKKKKKEFFTILLLVTTQIQYCFTSERWNKIENLMDYDDNETKTVEDISRSNIARVIPKFFKKMYPMVNDFLKTKSRPLSETPTIMGKCSCDLDFQPVDLGRFYFPRFIQTGSCQADSCERHYSCIERKYVVQVLKYKDPKTVDETSSVTLPKLLRDSWISESVPVTVACDCVREFK</sequence>
<proteinExistence type="evidence at transcript level"/>
<reference evidence="2" key="1">
    <citation type="submission" date="2015-04" db="EMBL/GenBank/DDBJ databases">
        <title>RNAi suppression of the receptor tyrosine kinase Torso results in decreased pupation in Leptinotarsa decemlineata (Say).</title>
        <authorList>
            <person name="Zhu T."/>
        </authorList>
    </citation>
    <scope>NUCLEOTIDE SEQUENCE</scope>
</reference>
<dbReference type="AlphaFoldDB" id="A0A0U4HFT2"/>
<dbReference type="PANTHER" id="PTHR39940">
    <property type="entry name" value="PROTHORACICOTROPIC HORMONE, ISOFORM F"/>
    <property type="match status" value="1"/>
</dbReference>
<dbReference type="PANTHER" id="PTHR39940:SF1">
    <property type="entry name" value="PROTHORACICOTROPIC HORMONE, ISOFORM F"/>
    <property type="match status" value="1"/>
</dbReference>
<name>A0A0U4HFT2_LEPDE</name>
<organism evidence="2">
    <name type="scientific">Leptinotarsa decemlineata</name>
    <name type="common">Colorado potato beetle</name>
    <name type="synonym">Doryphora decemlineata</name>
    <dbReference type="NCBI Taxonomy" id="7539"/>
    <lineage>
        <taxon>Eukaryota</taxon>
        <taxon>Metazoa</taxon>
        <taxon>Ecdysozoa</taxon>
        <taxon>Arthropoda</taxon>
        <taxon>Hexapoda</taxon>
        <taxon>Insecta</taxon>
        <taxon>Pterygota</taxon>
        <taxon>Neoptera</taxon>
        <taxon>Endopterygota</taxon>
        <taxon>Coleoptera</taxon>
        <taxon>Polyphaga</taxon>
        <taxon>Cucujiformia</taxon>
        <taxon>Chrysomeloidea</taxon>
        <taxon>Chrysomelidae</taxon>
        <taxon>Chrysomelinae</taxon>
        <taxon>Doryphorini</taxon>
        <taxon>Leptinotarsa</taxon>
    </lineage>
</organism>
<accession>A0A0U4HFT2</accession>
<protein>
    <submittedName>
        <fullName evidence="2">Prothoracicotropic hormone</fullName>
    </submittedName>
</protein>
<dbReference type="EMBL" id="KR152227">
    <property type="protein sequence ID" value="ALX72396.1"/>
    <property type="molecule type" value="mRNA"/>
</dbReference>
<dbReference type="Gene3D" id="2.10.90.10">
    <property type="entry name" value="Cystine-knot cytokines"/>
    <property type="match status" value="1"/>
</dbReference>
<dbReference type="InterPro" id="IPR029034">
    <property type="entry name" value="Cystine-knot_cytokine"/>
</dbReference>
<feature type="signal peptide" evidence="1">
    <location>
        <begin position="1"/>
        <end position="24"/>
    </location>
</feature>
<evidence type="ECO:0000313" key="2">
    <source>
        <dbReference type="EMBL" id="ALX72396.1"/>
    </source>
</evidence>
<keyword evidence="1" id="KW-0732">Signal</keyword>
<dbReference type="InterPro" id="IPR052876">
    <property type="entry name" value="Insect_Hormone_Regulators"/>
</dbReference>
<dbReference type="GO" id="GO:0005102">
    <property type="term" value="F:signaling receptor binding"/>
    <property type="evidence" value="ECO:0007669"/>
    <property type="project" value="TreeGrafter"/>
</dbReference>
<evidence type="ECO:0000256" key="1">
    <source>
        <dbReference type="SAM" id="SignalP"/>
    </source>
</evidence>